<dbReference type="OrthoDB" id="9757917at2"/>
<protein>
    <recommendedName>
        <fullName evidence="2">DNA2/NAM7 helicase-like C-terminal domain-containing protein</fullName>
    </recommendedName>
</protein>
<dbReference type="Gene3D" id="3.10.620.30">
    <property type="match status" value="1"/>
</dbReference>
<feature type="region of interest" description="Disordered" evidence="1">
    <location>
        <begin position="152"/>
        <end position="206"/>
    </location>
</feature>
<feature type="region of interest" description="Disordered" evidence="1">
    <location>
        <begin position="1961"/>
        <end position="1988"/>
    </location>
</feature>
<keyword evidence="4" id="KW-1185">Reference proteome</keyword>
<dbReference type="Pfam" id="PF13195">
    <property type="entry name" value="DUF4011"/>
    <property type="match status" value="1"/>
</dbReference>
<evidence type="ECO:0000256" key="1">
    <source>
        <dbReference type="SAM" id="MobiDB-lite"/>
    </source>
</evidence>
<gene>
    <name evidence="3" type="ORF">CGZ94_06185</name>
</gene>
<dbReference type="InterPro" id="IPR041679">
    <property type="entry name" value="DNA2/NAM7-like_C"/>
</dbReference>
<organism evidence="3 4">
    <name type="scientific">Enemella evansiae</name>
    <dbReference type="NCBI Taxonomy" id="2016499"/>
    <lineage>
        <taxon>Bacteria</taxon>
        <taxon>Bacillati</taxon>
        <taxon>Actinomycetota</taxon>
        <taxon>Actinomycetes</taxon>
        <taxon>Propionibacteriales</taxon>
        <taxon>Propionibacteriaceae</taxon>
        <taxon>Enemella</taxon>
    </lineage>
</organism>
<dbReference type="Proteomes" id="UP000215896">
    <property type="component" value="Unassembled WGS sequence"/>
</dbReference>
<dbReference type="InterPro" id="IPR027417">
    <property type="entry name" value="P-loop_NTPase"/>
</dbReference>
<reference evidence="3 4" key="1">
    <citation type="submission" date="2017-07" db="EMBL/GenBank/DDBJ databases">
        <title>Draft whole genome sequences of clinical Proprionibacteriaceae strains.</title>
        <authorList>
            <person name="Bernier A.-M."/>
            <person name="Bernard K."/>
            <person name="Domingo M.-C."/>
        </authorList>
    </citation>
    <scope>NUCLEOTIDE SEQUENCE [LARGE SCALE GENOMIC DNA]</scope>
    <source>
        <strain evidence="3 4">NML 030167</strain>
    </source>
</reference>
<accession>A0A255GJA8</accession>
<dbReference type="SUPFAM" id="SSF52540">
    <property type="entry name" value="P-loop containing nucleoside triphosphate hydrolases"/>
    <property type="match status" value="1"/>
</dbReference>
<proteinExistence type="predicted"/>
<feature type="domain" description="DNA2/NAM7 helicase-like C-terminal" evidence="2">
    <location>
        <begin position="1621"/>
        <end position="1811"/>
    </location>
</feature>
<dbReference type="EMBL" id="NMVO01000008">
    <property type="protein sequence ID" value="OYO15899.1"/>
    <property type="molecule type" value="Genomic_DNA"/>
</dbReference>
<dbReference type="CDD" id="cd18808">
    <property type="entry name" value="SF1_C_Upf1"/>
    <property type="match status" value="1"/>
</dbReference>
<sequence length="2211" mass="242147">MAVLTPAERINRAAALVAEALAPLTTANAPRGGEIDSWLAVFAESDRVSGRPPVRRSMRDPRVLLQVQARYWKTFRYPTRPQQTAWAKELLQGLNKAAHEPDRLGLAEAVRLLGIAHEYALSVDADEAVGARLEQLHVDLMRELLNEQPTAVEAPAPEPSTDAPPVQPAPPQPVPVQPAPAQPASVPAAPPADEEEVRADTVEGAVPQQDDNALLIELVTRFGQQIPGSFLGLDYRYITHGDIRVIVFFRQDLNFALVHNRVSPLAGVAVARVAGEDSDLEVRDLRAHLGSLPDRTDAEWSLAGPLPGRSSWWASPAELSWQLPVDHFIEVDEARADSIEFSFTHRGETVRESIPIRILAHDQWAARAVPELIAAFVRPRAEAVTRILSTASDLLGRRTGNPSLVGYQDTPERVDETARAIYDAIHELGIRYAEPPANFVHDGQKVRTADVVVRSLMGTCIDTAVLFAATLEEAGLQPFIVFVPGHAMVAYTRRDLGTEMVLAGTEEVSNLVGSGIFVPIETTAATAGSQLGFVEAVTRASQTIADHPGATRLINISAAHRRVRPLPTLVDREGVRTIVVVEQSRPSIRTPLADGSHPSGGTKDLTASGFPLRVQRWRSDLLDLSLRNPLLKLADSRGLELLVPGEDLGELEDRLAQNAAVRLTPDHQVDAIDRERGLVSAAQFDSATLSRLFREEGRTFVRSVRGSSERKLVQLRRDAKALKEETGATALFVSLGLLTWRAGRDQVARSPLFLLPVELTGSRTRPYEIRLEPNAEIQPNHCLIEKLRQEFNLSLPQLEQPPTDDAGIDLPRVFRELRESFVENRLDFAVDARSHLAILQFATLDMWRDLSENWERFTSSKVVDHLIHSGGELFSDPVQDRPVLPTDEADAYLPVPADGSQLEAVVAASQGRTFVLEGPPGTGKSQTITNMIADGLAAGRTVLFVAEKQAALTVVHDRLKRIGLEPLVLNVHGKDQSAAQVRQQLRSAIDEVRKGNEVVFEENRTRLRRSIEHLAAYPGLLHRGEPGQSIWERYQRCLLLQRRLPAAEGWQAAEIPVTAALLDLDPARLHAIVGAVSDAALRSRGRTLPPEWDLIGPPAAGPDGDRAAPILAAARALADAAEALPPELATTVGDLDPDQATVLEAWLADLPSRRAVLPGQLGQPRLPAADLARRVADLQSFRQRWDPAQVPFTRAAALADCEVLQAEYEAAQRSGIMQRGRLTKLALGKIASYAEPAHEAAVRADPLRFLASLRMYRQEHQELGRRLSAGIPQLAGKDLRGNEALQILGAMLTTEREYEQHAELTRHLVARLPDVAPRLDALVQRDPDGAEAGRPGASLRAFDEAWSRLRQVANSTERSLTAWLAGQRLLQRISQCAQHWRSASASDQTVADFRRRLEFGDALQTLTEYGLAPVADQIRRGRPTAALTDAIELAVERRRLADQLRAEDLDVFDSATRASQVGDYVRVAKELKRQTWSELPARLLQRRNAGAVSVGLRKEIDRKRGGSIRRLFDAHGGEILGLTPVVLMSPASVARFLPADGIRFDTVIFDEASQVRVADSVGALGRADAAIIVGDSKQMPPTNMFRQSTTDADEDPPITSSAPVAGEGAGQLEAMSPDQESILSEAVGSGLEQKWLSWHYRSQHEQLISFSNMKYYNGQLQVFPGPPEHRPELGIRAEFVGGVFDRGATRTNRAEADRIVADIGSRLANQPEVSIGVVTFNTQQRDLILDLLEQSEDPLIRQALEREQEPLFVKNLENVQGDERDAILFSIAFSRNPETGVLSHNFGPLNNVGGERRFNVAITRARSTVILYTSIRSTDIDLAKTRAEGLQHLKEYLAYAEGTAHAALGGTQQFDAEDLYREELATALRSRGLEVISDVGTSRFRVDLAVRASAEHGWLALVLDTREWAGRAITADRESLPGEILQGVMGWRDTVQVLLPAWIQDPAAVLAMVAERAESLRPEPVAATPPREQVPEPLAAEPTAARAPADTDDLALVPRIDEIDPLAPIRGQAVTEQPAVPVTVDRTRAHPFVAADTGVVGEPAVLDDLRDAEQRALVAAQLTEVIETEGPVEAVRAAKIVAGRFGHGRIRLNRVGEILRCATTDPQWHPEFGRFFWPAGLSGDSYRGYRPRTSTIPIDELNHVEIANAMTDILGTQGPMNQDTVLRETMATFGYARMGPQIRARLTAVLRWALAEGRIQSAGNGLLEPGT</sequence>
<feature type="compositionally biased region" description="Low complexity" evidence="1">
    <location>
        <begin position="1975"/>
        <end position="1988"/>
    </location>
</feature>
<comment type="caution">
    <text evidence="3">The sequence shown here is derived from an EMBL/GenBank/DDBJ whole genome shotgun (WGS) entry which is preliminary data.</text>
</comment>
<dbReference type="InterPro" id="IPR025103">
    <property type="entry name" value="DUF4011"/>
</dbReference>
<evidence type="ECO:0000259" key="2">
    <source>
        <dbReference type="Pfam" id="PF13087"/>
    </source>
</evidence>
<dbReference type="Pfam" id="PF13087">
    <property type="entry name" value="AAA_12"/>
    <property type="match status" value="1"/>
</dbReference>
<evidence type="ECO:0000313" key="4">
    <source>
        <dbReference type="Proteomes" id="UP000215896"/>
    </source>
</evidence>
<dbReference type="Gene3D" id="3.40.50.300">
    <property type="entry name" value="P-loop containing nucleotide triphosphate hydrolases"/>
    <property type="match status" value="3"/>
</dbReference>
<feature type="compositionally biased region" description="Polar residues" evidence="1">
    <location>
        <begin position="1579"/>
        <end position="1590"/>
    </location>
</feature>
<dbReference type="FunFam" id="3.40.50.300:FF:002063">
    <property type="entry name" value="DNA helicase related protein"/>
    <property type="match status" value="1"/>
</dbReference>
<evidence type="ECO:0000313" key="3">
    <source>
        <dbReference type="EMBL" id="OYO15899.1"/>
    </source>
</evidence>
<name>A0A255GJA8_9ACTN</name>
<dbReference type="InterPro" id="IPR047187">
    <property type="entry name" value="SF1_C_Upf1"/>
</dbReference>
<feature type="region of interest" description="Disordered" evidence="1">
    <location>
        <begin position="1578"/>
        <end position="1605"/>
    </location>
</feature>
<feature type="compositionally biased region" description="Pro residues" evidence="1">
    <location>
        <begin position="165"/>
        <end position="181"/>
    </location>
</feature>
<dbReference type="PANTHER" id="PTHR10887:SF495">
    <property type="entry name" value="HELICASE SENATAXIN ISOFORM X1-RELATED"/>
    <property type="match status" value="1"/>
</dbReference>
<dbReference type="InterPro" id="IPR045055">
    <property type="entry name" value="DNA2/NAM7-like"/>
</dbReference>
<dbReference type="PANTHER" id="PTHR10887">
    <property type="entry name" value="DNA2/NAM7 HELICASE FAMILY"/>
    <property type="match status" value="1"/>
</dbReference>